<feature type="region of interest" description="Disordered" evidence="1">
    <location>
        <begin position="28"/>
        <end position="52"/>
    </location>
</feature>
<name>A0A1Z1WQR0_9ACTN</name>
<organism evidence="2 3">
    <name type="scientific">Streptomyces alboflavus</name>
    <dbReference type="NCBI Taxonomy" id="67267"/>
    <lineage>
        <taxon>Bacteria</taxon>
        <taxon>Bacillati</taxon>
        <taxon>Actinomycetota</taxon>
        <taxon>Actinomycetes</taxon>
        <taxon>Kitasatosporales</taxon>
        <taxon>Streptomycetaceae</taxon>
        <taxon>Streptomyces</taxon>
    </lineage>
</organism>
<dbReference type="Proteomes" id="UP000195880">
    <property type="component" value="Chromosome"/>
</dbReference>
<evidence type="ECO:0000256" key="1">
    <source>
        <dbReference type="SAM" id="MobiDB-lite"/>
    </source>
</evidence>
<proteinExistence type="predicted"/>
<protein>
    <submittedName>
        <fullName evidence="2">Uncharacterized protein</fullName>
    </submittedName>
</protein>
<dbReference type="AlphaFoldDB" id="A0A1Z1WQR0"/>
<feature type="compositionally biased region" description="Polar residues" evidence="1">
    <location>
        <begin position="34"/>
        <end position="50"/>
    </location>
</feature>
<evidence type="ECO:0000313" key="3">
    <source>
        <dbReference type="Proteomes" id="UP000195880"/>
    </source>
</evidence>
<keyword evidence="3" id="KW-1185">Reference proteome</keyword>
<evidence type="ECO:0000313" key="2">
    <source>
        <dbReference type="EMBL" id="ARX88778.1"/>
    </source>
</evidence>
<dbReference type="KEGG" id="salf:SMD44_08265"/>
<gene>
    <name evidence="2" type="ORF">SMD44_08265</name>
</gene>
<sequence>MHAFQLISGWWRTIQRCSGMPSKCSMASMEWPPKSNSSYARGTPGTSASRSRTRFSCASRAVASRPAPSLPVCGRASLRTTGLPSSRRVAAYTPPALEKCSASLTR</sequence>
<reference evidence="2 3" key="1">
    <citation type="submission" date="2017-05" db="EMBL/GenBank/DDBJ databases">
        <title>Streptomyces alboflavus Genome sequencing and assembly.</title>
        <authorList>
            <person name="Wang Y."/>
            <person name="Du B."/>
            <person name="Ding Y."/>
            <person name="Liu H."/>
            <person name="Hou Q."/>
            <person name="Liu K."/>
            <person name="Wang C."/>
            <person name="Yao L."/>
        </authorList>
    </citation>
    <scope>NUCLEOTIDE SEQUENCE [LARGE SCALE GENOMIC DNA]</scope>
    <source>
        <strain evidence="2 3">MDJK44</strain>
    </source>
</reference>
<dbReference type="EMBL" id="CP021748">
    <property type="protein sequence ID" value="ARX88778.1"/>
    <property type="molecule type" value="Genomic_DNA"/>
</dbReference>
<accession>A0A1Z1WQR0</accession>